<keyword evidence="1" id="KW-0812">Transmembrane</keyword>
<protein>
    <submittedName>
        <fullName evidence="2">Uncharacterized protein</fullName>
    </submittedName>
</protein>
<evidence type="ECO:0000313" key="2">
    <source>
        <dbReference type="EMBL" id="VDM07503.1"/>
    </source>
</evidence>
<feature type="transmembrane region" description="Helical" evidence="1">
    <location>
        <begin position="26"/>
        <end position="45"/>
    </location>
</feature>
<dbReference type="EMBL" id="UYWW01000151">
    <property type="protein sequence ID" value="VDM07503.1"/>
    <property type="molecule type" value="Genomic_DNA"/>
</dbReference>
<reference evidence="2 3" key="1">
    <citation type="submission" date="2018-11" db="EMBL/GenBank/DDBJ databases">
        <authorList>
            <consortium name="Pathogen Informatics"/>
        </authorList>
    </citation>
    <scope>NUCLEOTIDE SEQUENCE [LARGE SCALE GENOMIC DNA]</scope>
</reference>
<dbReference type="OrthoDB" id="5814418at2759"/>
<accession>A0A3P7DE90</accession>
<dbReference type="AlphaFoldDB" id="A0A3P7DE90"/>
<dbReference type="Proteomes" id="UP000270924">
    <property type="component" value="Unassembled WGS sequence"/>
</dbReference>
<gene>
    <name evidence="2" type="ORF">WBA_LOCUS889</name>
</gene>
<evidence type="ECO:0000256" key="1">
    <source>
        <dbReference type="SAM" id="Phobius"/>
    </source>
</evidence>
<keyword evidence="1" id="KW-0472">Membrane</keyword>
<organism evidence="2 3">
    <name type="scientific">Wuchereria bancrofti</name>
    <dbReference type="NCBI Taxonomy" id="6293"/>
    <lineage>
        <taxon>Eukaryota</taxon>
        <taxon>Metazoa</taxon>
        <taxon>Ecdysozoa</taxon>
        <taxon>Nematoda</taxon>
        <taxon>Chromadorea</taxon>
        <taxon>Rhabditida</taxon>
        <taxon>Spirurina</taxon>
        <taxon>Spiruromorpha</taxon>
        <taxon>Filarioidea</taxon>
        <taxon>Onchocercidae</taxon>
        <taxon>Wuchereria</taxon>
    </lineage>
</organism>
<sequence length="84" mass="9319">MTVFLGNVIDMLISGSHIVAEPATEFFVYAFMTVIVIGVFIGLAIRYDYNNYRENKDAQMEYIEKPLSQGTIMKSGILSGNSSS</sequence>
<dbReference type="InParanoid" id="A0A3P7DE90"/>
<evidence type="ECO:0000313" key="3">
    <source>
        <dbReference type="Proteomes" id="UP000270924"/>
    </source>
</evidence>
<name>A0A3P7DE90_WUCBA</name>
<keyword evidence="3" id="KW-1185">Reference proteome</keyword>
<proteinExistence type="predicted"/>
<keyword evidence="1" id="KW-1133">Transmembrane helix</keyword>